<sequence>MEFHKLLYIFTLVKIATFALGIPVFAQIAQTPSNSSQSSCRATKVDTVVFKEPSTSSSAIRILPAKTNIVLAYIPASGDRFVRIKSPTSGFIQTAVLKFCQTNNIMSKPTIGSACRRIVQPVTLRGQPSIKGAFITTLNANTIVFVNLVTGNIVKSYKSENYIWVEIDLARSFPGELSGNGWIANTDFVNTPGLSNLAYCS</sequence>
<feature type="transmembrane region" description="Helical" evidence="1">
    <location>
        <begin position="7"/>
        <end position="29"/>
    </location>
</feature>
<organism evidence="2 3">
    <name type="scientific">Nostoc commune NIES-4072</name>
    <dbReference type="NCBI Taxonomy" id="2005467"/>
    <lineage>
        <taxon>Bacteria</taxon>
        <taxon>Bacillati</taxon>
        <taxon>Cyanobacteriota</taxon>
        <taxon>Cyanophyceae</taxon>
        <taxon>Nostocales</taxon>
        <taxon>Nostocaceae</taxon>
        <taxon>Nostoc</taxon>
    </lineage>
</organism>
<reference evidence="2 3" key="1">
    <citation type="submission" date="2017-06" db="EMBL/GenBank/DDBJ databases">
        <title>Genome sequencing of cyanobaciteial culture collection at National Institute for Environmental Studies (NIES).</title>
        <authorList>
            <person name="Hirose Y."/>
            <person name="Shimura Y."/>
            <person name="Fujisawa T."/>
            <person name="Nakamura Y."/>
            <person name="Kawachi M."/>
        </authorList>
    </citation>
    <scope>NUCLEOTIDE SEQUENCE [LARGE SCALE GENOMIC DNA]</scope>
    <source>
        <strain evidence="2 3">NIES-4072</strain>
    </source>
</reference>
<dbReference type="AlphaFoldDB" id="A0A2R5FRI5"/>
<comment type="caution">
    <text evidence="2">The sequence shown here is derived from an EMBL/GenBank/DDBJ whole genome shotgun (WGS) entry which is preliminary data.</text>
</comment>
<keyword evidence="3" id="KW-1185">Reference proteome</keyword>
<evidence type="ECO:0000256" key="1">
    <source>
        <dbReference type="SAM" id="Phobius"/>
    </source>
</evidence>
<gene>
    <name evidence="2" type="ORF">NIES4072_37710</name>
</gene>
<keyword evidence="1" id="KW-1133">Transmembrane helix</keyword>
<name>A0A2R5FRI5_NOSCO</name>
<dbReference type="EMBL" id="BDUD01000001">
    <property type="protein sequence ID" value="GBG20098.1"/>
    <property type="molecule type" value="Genomic_DNA"/>
</dbReference>
<dbReference type="OrthoDB" id="483595at2"/>
<protein>
    <submittedName>
        <fullName evidence="2">Uncharacterized protein</fullName>
    </submittedName>
</protein>
<proteinExistence type="predicted"/>
<evidence type="ECO:0000313" key="3">
    <source>
        <dbReference type="Proteomes" id="UP000245124"/>
    </source>
</evidence>
<keyword evidence="1" id="KW-0472">Membrane</keyword>
<keyword evidence="1" id="KW-0812">Transmembrane</keyword>
<accession>A0A2R5FRI5</accession>
<evidence type="ECO:0000313" key="2">
    <source>
        <dbReference type="EMBL" id="GBG20098.1"/>
    </source>
</evidence>
<dbReference type="RefSeq" id="WP_109009817.1">
    <property type="nucleotide sequence ID" value="NZ_BDUD01000001.1"/>
</dbReference>
<dbReference type="Proteomes" id="UP000245124">
    <property type="component" value="Unassembled WGS sequence"/>
</dbReference>